<dbReference type="EMBL" id="CP016070">
    <property type="protein sequence ID" value="AOW80887.1"/>
    <property type="molecule type" value="Genomic_DNA"/>
</dbReference>
<dbReference type="RefSeq" id="WP_070365547.1">
    <property type="nucleotide sequence ID" value="NZ_CP016070.1"/>
</dbReference>
<evidence type="ECO:0000313" key="2">
    <source>
        <dbReference type="Proteomes" id="UP000185608"/>
    </source>
</evidence>
<evidence type="ECO:0000313" key="1">
    <source>
        <dbReference type="EMBL" id="AOW80887.1"/>
    </source>
</evidence>
<dbReference type="Proteomes" id="UP000185608">
    <property type="component" value="Chromosome"/>
</dbReference>
<protein>
    <submittedName>
        <fullName evidence="1">Uncharacterized protein</fullName>
    </submittedName>
</protein>
<gene>
    <name evidence="1" type="ORF">HTSR_1717</name>
</gene>
<dbReference type="STRING" id="1873524.HSR6_1788"/>
<accession>A0A1D8S698</accession>
<dbReference type="KEGG" id="halh:HTSR_1717"/>
<reference evidence="1 2" key="1">
    <citation type="submission" date="2016-06" db="EMBL/GenBank/DDBJ databases">
        <title>Discovery of anaerobic lithoheterotrophic haloarchaeon capable of sulfur respiration by hydrogen and formate.</title>
        <authorList>
            <person name="Sorokin D.Y."/>
            <person name="Kublanov I.V."/>
            <person name="Roman P."/>
            <person name="Sinninghe Damste J.S."/>
            <person name="Golyshin P.N."/>
            <person name="Rojo D."/>
            <person name="Ciordia S."/>
            <person name="Mena Md.C."/>
            <person name="Ferrer M."/>
            <person name="Smedile F."/>
            <person name="Messina E."/>
            <person name="La Cono V."/>
            <person name="Yakimov M.M."/>
        </authorList>
    </citation>
    <scope>NUCLEOTIDE SEQUENCE [LARGE SCALE GENOMIC DNA]</scope>
    <source>
        <strain evidence="1 2">HTSR1</strain>
    </source>
</reference>
<dbReference type="InterPro" id="IPR048925">
    <property type="entry name" value="RdfA"/>
</dbReference>
<organism evidence="1 2">
    <name type="scientific">Halodesulfurarchaeum formicicum</name>
    <dbReference type="NCBI Taxonomy" id="1873524"/>
    <lineage>
        <taxon>Archaea</taxon>
        <taxon>Methanobacteriati</taxon>
        <taxon>Methanobacteriota</taxon>
        <taxon>Stenosarchaea group</taxon>
        <taxon>Halobacteria</taxon>
        <taxon>Halobacteriales</taxon>
        <taxon>Halobacteriaceae</taxon>
        <taxon>Halodesulfurarchaeum</taxon>
    </lineage>
</organism>
<proteinExistence type="predicted"/>
<sequence length="202" mass="22441">MSEDEPSRGRSSKVARVIEEYQLSGLGAELEAAWTAPESERRSLRELADHVNRQIVEAALTRGGERPLEGEIQTVSAALAGDTDSATERDVRTRLEERGVNVDQLEDDLVSYQAVRTYLQNVRGAEYEPAVADPVQRTRDRIQGLRGRLRAVASSQLDTLAESGEITMDDSRVLVQVQVYCEDCGRQFDIEELLDRGGCNCD</sequence>
<name>A0A1D8S698_9EURY</name>
<dbReference type="GeneID" id="29829705"/>
<dbReference type="AlphaFoldDB" id="A0A1D8S698"/>
<dbReference type="Pfam" id="PF21811">
    <property type="entry name" value="RdfA"/>
    <property type="match status" value="1"/>
</dbReference>